<feature type="compositionally biased region" description="Polar residues" evidence="1">
    <location>
        <begin position="222"/>
        <end position="235"/>
    </location>
</feature>
<name>A0A8H6M0L9_9AGAR</name>
<feature type="compositionally biased region" description="Basic and acidic residues" evidence="1">
    <location>
        <begin position="302"/>
        <end position="313"/>
    </location>
</feature>
<feature type="region of interest" description="Disordered" evidence="1">
    <location>
        <begin position="85"/>
        <end position="124"/>
    </location>
</feature>
<sequence length="313" mass="33125">MSSQHNPDSPTQVVFFGGMTITAPPGAHIEASVTTHAKGPTYPDNWPHDAFNLFYGSSAPGISGHMPFGHQPALIYGTSTTTTRASGIVNGDGGPTKDSEAKSRNFGPKDASELGPTRGLASLPLHKDYNSSRVNEFDMTTIPLPVSGSGAHGRRGPSNFPGPRYSPQPPRPQGPPKSPIYAPSETDPSRFHVKTDSANPGDIGLAIGSEFLLNPNCTVSSFSNEHSENGRTTYKSSFPPPPPSPAPSSRPAQGSFIHQAGETKTSGGLTDLREPGPVEKLGEHVPPPPRSPVHGYKQRIQRVWDTKVKGNGS</sequence>
<dbReference type="EMBL" id="JACGCI010000053">
    <property type="protein sequence ID" value="KAF6751038.1"/>
    <property type="molecule type" value="Genomic_DNA"/>
</dbReference>
<keyword evidence="3" id="KW-1185">Reference proteome</keyword>
<feature type="compositionally biased region" description="Pro residues" evidence="1">
    <location>
        <begin position="238"/>
        <end position="248"/>
    </location>
</feature>
<organism evidence="2 3">
    <name type="scientific">Ephemerocybe angulata</name>
    <dbReference type="NCBI Taxonomy" id="980116"/>
    <lineage>
        <taxon>Eukaryota</taxon>
        <taxon>Fungi</taxon>
        <taxon>Dikarya</taxon>
        <taxon>Basidiomycota</taxon>
        <taxon>Agaricomycotina</taxon>
        <taxon>Agaricomycetes</taxon>
        <taxon>Agaricomycetidae</taxon>
        <taxon>Agaricales</taxon>
        <taxon>Agaricineae</taxon>
        <taxon>Psathyrellaceae</taxon>
        <taxon>Ephemerocybe</taxon>
    </lineage>
</organism>
<dbReference type="AlphaFoldDB" id="A0A8H6M0L9"/>
<gene>
    <name evidence="2" type="ORF">DFP72DRAFT_1071891</name>
</gene>
<feature type="region of interest" description="Disordered" evidence="1">
    <location>
        <begin position="222"/>
        <end position="313"/>
    </location>
</feature>
<reference evidence="2 3" key="1">
    <citation type="submission" date="2020-07" db="EMBL/GenBank/DDBJ databases">
        <title>Comparative genomics of pyrophilous fungi reveals a link between fire events and developmental genes.</title>
        <authorList>
            <consortium name="DOE Joint Genome Institute"/>
            <person name="Steindorff A.S."/>
            <person name="Carver A."/>
            <person name="Calhoun S."/>
            <person name="Stillman K."/>
            <person name="Liu H."/>
            <person name="Lipzen A."/>
            <person name="Pangilinan J."/>
            <person name="Labutti K."/>
            <person name="Bruns T.D."/>
            <person name="Grigoriev I.V."/>
        </authorList>
    </citation>
    <scope>NUCLEOTIDE SEQUENCE [LARGE SCALE GENOMIC DNA]</scope>
    <source>
        <strain evidence="2 3">CBS 144469</strain>
    </source>
</reference>
<evidence type="ECO:0000313" key="3">
    <source>
        <dbReference type="Proteomes" id="UP000521943"/>
    </source>
</evidence>
<feature type="region of interest" description="Disordered" evidence="1">
    <location>
        <begin position="141"/>
        <end position="199"/>
    </location>
</feature>
<comment type="caution">
    <text evidence="2">The sequence shown here is derived from an EMBL/GenBank/DDBJ whole genome shotgun (WGS) entry which is preliminary data.</text>
</comment>
<evidence type="ECO:0000256" key="1">
    <source>
        <dbReference type="SAM" id="MobiDB-lite"/>
    </source>
</evidence>
<protein>
    <submittedName>
        <fullName evidence="2">Uncharacterized protein</fullName>
    </submittedName>
</protein>
<accession>A0A8H6M0L9</accession>
<feature type="compositionally biased region" description="Basic and acidic residues" evidence="1">
    <location>
        <begin position="271"/>
        <end position="283"/>
    </location>
</feature>
<proteinExistence type="predicted"/>
<dbReference type="Proteomes" id="UP000521943">
    <property type="component" value="Unassembled WGS sequence"/>
</dbReference>
<evidence type="ECO:0000313" key="2">
    <source>
        <dbReference type="EMBL" id="KAF6751038.1"/>
    </source>
</evidence>
<feature type="compositionally biased region" description="Pro residues" evidence="1">
    <location>
        <begin position="164"/>
        <end position="178"/>
    </location>
</feature>